<evidence type="ECO:0000259" key="8">
    <source>
        <dbReference type="Pfam" id="PF25881"/>
    </source>
</evidence>
<dbReference type="Pfam" id="PF25954">
    <property type="entry name" value="Beta-barrel_RND_2"/>
    <property type="match status" value="1"/>
</dbReference>
<dbReference type="NCBIfam" id="TIGR01730">
    <property type="entry name" value="RND_mfp"/>
    <property type="match status" value="1"/>
</dbReference>
<dbReference type="SUPFAM" id="SSF111369">
    <property type="entry name" value="HlyD-like secretion proteins"/>
    <property type="match status" value="1"/>
</dbReference>
<dbReference type="Pfam" id="PF25881">
    <property type="entry name" value="HH_YBHG"/>
    <property type="match status" value="1"/>
</dbReference>
<dbReference type="AlphaFoldDB" id="A0A1Y3TNJ8"/>
<comment type="similarity">
    <text evidence="1">Belongs to the membrane fusion protein (MFP) (TC 8.A.1) family.</text>
</comment>
<dbReference type="GO" id="GO:0015562">
    <property type="term" value="F:efflux transmembrane transporter activity"/>
    <property type="evidence" value="ECO:0007669"/>
    <property type="project" value="InterPro"/>
</dbReference>
<evidence type="ECO:0000313" key="11">
    <source>
        <dbReference type="EMBL" id="OUN38146.1"/>
    </source>
</evidence>
<evidence type="ECO:0000313" key="12">
    <source>
        <dbReference type="Proteomes" id="UP000195455"/>
    </source>
</evidence>
<feature type="domain" description="YknX-like C-terminal permuted SH3-like" evidence="10">
    <location>
        <begin position="211"/>
        <end position="278"/>
    </location>
</feature>
<dbReference type="InterPro" id="IPR059052">
    <property type="entry name" value="HH_YbhG-like"/>
</dbReference>
<keyword evidence="6" id="KW-0175">Coiled coil</keyword>
<evidence type="ECO:0000256" key="3">
    <source>
        <dbReference type="ARBA" id="ARBA00022833"/>
    </source>
</evidence>
<dbReference type="RefSeq" id="WP_087990391.1">
    <property type="nucleotide sequence ID" value="NZ_NFHM01000063.1"/>
</dbReference>
<organism evidence="11 12">
    <name type="scientific">Anaerotignum lactatifermentans</name>
    <dbReference type="NCBI Taxonomy" id="160404"/>
    <lineage>
        <taxon>Bacteria</taxon>
        <taxon>Bacillati</taxon>
        <taxon>Bacillota</taxon>
        <taxon>Clostridia</taxon>
        <taxon>Lachnospirales</taxon>
        <taxon>Anaerotignaceae</taxon>
        <taxon>Anaerotignum</taxon>
    </lineage>
</organism>
<evidence type="ECO:0000256" key="1">
    <source>
        <dbReference type="ARBA" id="ARBA00009477"/>
    </source>
</evidence>
<evidence type="ECO:0000256" key="6">
    <source>
        <dbReference type="SAM" id="Coils"/>
    </source>
</evidence>
<evidence type="ECO:0000256" key="2">
    <source>
        <dbReference type="ARBA" id="ARBA00022448"/>
    </source>
</evidence>
<dbReference type="PANTHER" id="PTHR30469">
    <property type="entry name" value="MULTIDRUG RESISTANCE PROTEIN MDTA"/>
    <property type="match status" value="1"/>
</dbReference>
<dbReference type="Gene3D" id="2.40.30.170">
    <property type="match status" value="1"/>
</dbReference>
<feature type="domain" description="YbhG-like alpha-helical hairpin" evidence="8">
    <location>
        <begin position="2"/>
        <end position="92"/>
    </location>
</feature>
<dbReference type="Gene3D" id="2.40.420.20">
    <property type="match status" value="1"/>
</dbReference>
<dbReference type="FunFam" id="2.40.30.170:FF:000010">
    <property type="entry name" value="Efflux RND transporter periplasmic adaptor subunit"/>
    <property type="match status" value="1"/>
</dbReference>
<keyword evidence="3" id="KW-0862">Zinc</keyword>
<sequence>MQATVDSYQIQYDDLQKELEETEALYEIGAASQSEVDNLKSSVNKAKIQLESAQKQLELNQGSILEDTKKSLQANITQAEASLASAQKQLDDTKVRAEIDGIVGTLNISEGSVVSAQSEAMTLVNMDNLKVSFHVSEDVINQISVGSPVYITVSAVSDEPMTATVTNISEAADSSTRLYQVEAALSNPEGNLKPGMFANVRLVTETKEDTIVVPLNTVLTDNGEKYVFVVDENNIAHKTTVETGLENDTYIEITSGLSIGDTVVTKGQDFLSDGNTVNITNGTTEQESTAEETEQE</sequence>
<comment type="caution">
    <text evidence="11">The sequence shown here is derived from an EMBL/GenBank/DDBJ whole genome shotgun (WGS) entry which is preliminary data.</text>
</comment>
<evidence type="ECO:0000256" key="4">
    <source>
        <dbReference type="ARBA" id="ARBA00043263"/>
    </source>
</evidence>
<protein>
    <submittedName>
        <fullName evidence="11">Uncharacterized protein</fullName>
    </submittedName>
</protein>
<feature type="domain" description="CusB-like beta-barrel" evidence="9">
    <location>
        <begin position="132"/>
        <end position="205"/>
    </location>
</feature>
<comment type="function">
    <text evidence="5">CzcA and CzcB together would act in zinc efflux nearly as effectively as the complete czc efflux system (CzcABC). The CzcB protein is thought to funnel zinc cations to the CzcA transport protein.</text>
</comment>
<gene>
    <name evidence="11" type="ORF">B5G26_16365</name>
</gene>
<dbReference type="Proteomes" id="UP000195455">
    <property type="component" value="Unassembled WGS sequence"/>
</dbReference>
<feature type="compositionally biased region" description="Polar residues" evidence="7">
    <location>
        <begin position="273"/>
        <end position="282"/>
    </location>
</feature>
<dbReference type="Pfam" id="PF25989">
    <property type="entry name" value="YknX_C"/>
    <property type="match status" value="1"/>
</dbReference>
<evidence type="ECO:0000256" key="5">
    <source>
        <dbReference type="ARBA" id="ARBA00058766"/>
    </source>
</evidence>
<dbReference type="Gene3D" id="1.20.1600.10">
    <property type="entry name" value="Outer membrane efflux proteins (OEP)"/>
    <property type="match status" value="1"/>
</dbReference>
<dbReference type="FunFam" id="2.40.420.20:FF:000006">
    <property type="entry name" value="RND family efflux transporter MFP subunit"/>
    <property type="match status" value="1"/>
</dbReference>
<dbReference type="InterPro" id="IPR058637">
    <property type="entry name" value="YknX-like_C"/>
</dbReference>
<dbReference type="GO" id="GO:0046686">
    <property type="term" value="P:response to cadmium ion"/>
    <property type="evidence" value="ECO:0007669"/>
    <property type="project" value="UniProtKB-KW"/>
</dbReference>
<dbReference type="InterPro" id="IPR058792">
    <property type="entry name" value="Beta-barrel_RND_2"/>
</dbReference>
<evidence type="ECO:0000259" key="10">
    <source>
        <dbReference type="Pfam" id="PF25989"/>
    </source>
</evidence>
<accession>A0A1Y3TNJ8</accession>
<keyword evidence="2" id="KW-0813">Transport</keyword>
<proteinExistence type="inferred from homology"/>
<dbReference type="GO" id="GO:1990281">
    <property type="term" value="C:efflux pump complex"/>
    <property type="evidence" value="ECO:0007669"/>
    <property type="project" value="TreeGrafter"/>
</dbReference>
<dbReference type="InterPro" id="IPR006143">
    <property type="entry name" value="RND_pump_MFP"/>
</dbReference>
<reference evidence="12" key="1">
    <citation type="submission" date="2017-04" db="EMBL/GenBank/DDBJ databases">
        <title>Function of individual gut microbiota members based on whole genome sequencing of pure cultures obtained from chicken caecum.</title>
        <authorList>
            <person name="Medvecky M."/>
            <person name="Cejkova D."/>
            <person name="Polansky O."/>
            <person name="Karasova D."/>
            <person name="Kubasova T."/>
            <person name="Cizek A."/>
            <person name="Rychlik I."/>
        </authorList>
    </citation>
    <scope>NUCLEOTIDE SEQUENCE [LARGE SCALE GENOMIC DNA]</scope>
    <source>
        <strain evidence="12">An75</strain>
    </source>
</reference>
<keyword evidence="4" id="KW-0105">Cadmium resistance</keyword>
<dbReference type="EMBL" id="NFHM01000063">
    <property type="protein sequence ID" value="OUN38146.1"/>
    <property type="molecule type" value="Genomic_DNA"/>
</dbReference>
<feature type="region of interest" description="Disordered" evidence="7">
    <location>
        <begin position="273"/>
        <end position="296"/>
    </location>
</feature>
<feature type="coiled-coil region" evidence="6">
    <location>
        <begin position="5"/>
        <end position="96"/>
    </location>
</feature>
<name>A0A1Y3TNJ8_9FIRM</name>
<dbReference type="SUPFAM" id="SSF56954">
    <property type="entry name" value="Outer membrane efflux proteins (OEP)"/>
    <property type="match status" value="1"/>
</dbReference>
<evidence type="ECO:0000256" key="7">
    <source>
        <dbReference type="SAM" id="MobiDB-lite"/>
    </source>
</evidence>
<evidence type="ECO:0000259" key="9">
    <source>
        <dbReference type="Pfam" id="PF25954"/>
    </source>
</evidence>